<evidence type="ECO:0000256" key="3">
    <source>
        <dbReference type="ARBA" id="ARBA00022448"/>
    </source>
</evidence>
<evidence type="ECO:0000256" key="12">
    <source>
        <dbReference type="ARBA" id="ARBA00035892"/>
    </source>
</evidence>
<dbReference type="GO" id="GO:0030659">
    <property type="term" value="C:cytoplasmic vesicle membrane"/>
    <property type="evidence" value="ECO:0007669"/>
    <property type="project" value="UniProtKB-SubCell"/>
</dbReference>
<feature type="transmembrane region" description="Helical" evidence="20">
    <location>
        <begin position="242"/>
        <end position="263"/>
    </location>
</feature>
<evidence type="ECO:0000256" key="6">
    <source>
        <dbReference type="ARBA" id="ARBA00022989"/>
    </source>
</evidence>
<dbReference type="AlphaFoldDB" id="A0A4Y7LKY0"/>
<name>A0A4Y7LKY0_9CRUS</name>
<comment type="catalytic activity">
    <reaction evidence="12">
        <text>beta-alanine(out) + n H(+)(in) = beta-alanine(in) + n H(+)(out)</text>
        <dbReference type="Rhea" id="RHEA:70987"/>
        <dbReference type="ChEBI" id="CHEBI:15378"/>
        <dbReference type="ChEBI" id="CHEBI:57966"/>
    </reaction>
</comment>
<evidence type="ECO:0000256" key="11">
    <source>
        <dbReference type="ARBA" id="ARBA00034106"/>
    </source>
</evidence>
<reference evidence="22" key="1">
    <citation type="submission" date="2018-08" db="EMBL/GenBank/DDBJ databases">
        <authorList>
            <person name="Cornetti L."/>
        </authorList>
    </citation>
    <scope>NUCLEOTIDE SEQUENCE</scope>
    <source>
        <strain evidence="22">FI-BAL1-1</strain>
    </source>
</reference>
<dbReference type="FunFam" id="1.20.1740.10:FF:000062">
    <property type="entry name" value="Vesicular inhibitory amino acid transporter"/>
    <property type="match status" value="1"/>
</dbReference>
<comment type="catalytic activity">
    <reaction evidence="14">
        <text>4-aminobutanoate(out) + n H(+)(in) = 4-aminobutanoate(in) + n H(+)(out)</text>
        <dbReference type="Rhea" id="RHEA:70979"/>
        <dbReference type="ChEBI" id="CHEBI:15378"/>
        <dbReference type="ChEBI" id="CHEBI:59888"/>
    </reaction>
</comment>
<keyword evidence="8 20" id="KW-0472">Membrane</keyword>
<comment type="similarity">
    <text evidence="2">Belongs to the amino acid/polyamine transporter 2 family.</text>
</comment>
<dbReference type="InterPro" id="IPR013057">
    <property type="entry name" value="AA_transpt_TM"/>
</dbReference>
<comment type="catalytic activity">
    <reaction evidence="13">
        <text>glycine(out) + n H(+)(in) = glycine(in) + n H(+)(out)</text>
        <dbReference type="Rhea" id="RHEA:70983"/>
        <dbReference type="ChEBI" id="CHEBI:15378"/>
        <dbReference type="ChEBI" id="CHEBI:57305"/>
    </reaction>
</comment>
<dbReference type="GO" id="GO:0015179">
    <property type="term" value="F:L-amino acid transmembrane transporter activity"/>
    <property type="evidence" value="ECO:0007669"/>
    <property type="project" value="TreeGrafter"/>
</dbReference>
<keyword evidence="4 20" id="KW-0812">Transmembrane</keyword>
<feature type="domain" description="Amino acid transporter transmembrane" evidence="21">
    <location>
        <begin position="93"/>
        <end position="488"/>
    </location>
</feature>
<sequence>MSQFFSRLGMLVPPIGQTLESAWTTVRSAMPDSCRTGQQEGEDQHFAKFGRKPYDTELSNLNNGQRLTDTGSVESVGGASEDGGGGEFGSSRHKISEWQAGWNVTNAIQGMFVVSLPYAVLHGGYWAITAMIGVAYICCYTGKILVDCLYVTDEEGRLVRVRDSYVSIADECFGRRVGGRMVNSAQLIELLMTCILYVVLCGDLMVGSFPDGAIDTRSWMMLCGILLLPCAFLKNLHHVSTLSFWCTMAHVVINVMIMGYCLLQASTWGWSQVSLRINIFTFPISLGIIVFSYTSQIFLPALEGNMSDPSRFHCMLNWSHIAAAIFKSLFGYVGFLTWQENTQEVITNNLPTQGFKGIVNFILVLKALLSYPLPYYAALDLLERALFKGRPETIFPSMWTLDRELKVWGMAIRVGLVVFTVLMAISIPHFAILMGFIGSFTGTMLSFIWPCYFHLKLKGPTLDWGTVAYDCFVIFLGILFGVVGIYISFRALVEAFQIGLPF</sequence>
<dbReference type="PANTHER" id="PTHR22950:SF689">
    <property type="entry name" value="VESICULAR INHIBITORY AMINO ACID TRANSPORTER"/>
    <property type="match status" value="1"/>
</dbReference>
<keyword evidence="10" id="KW-0968">Cytoplasmic vesicle</keyword>
<feature type="transmembrane region" description="Helical" evidence="20">
    <location>
        <begin position="467"/>
        <end position="489"/>
    </location>
</feature>
<accession>A0A4Y7LKY0</accession>
<dbReference type="GO" id="GO:0005774">
    <property type="term" value="C:vacuolar membrane"/>
    <property type="evidence" value="ECO:0007669"/>
    <property type="project" value="TreeGrafter"/>
</dbReference>
<evidence type="ECO:0000256" key="16">
    <source>
        <dbReference type="ARBA" id="ARBA00041574"/>
    </source>
</evidence>
<evidence type="ECO:0000256" key="1">
    <source>
        <dbReference type="ARBA" id="ARBA00004439"/>
    </source>
</evidence>
<dbReference type="GO" id="GO:0060077">
    <property type="term" value="C:inhibitory synapse"/>
    <property type="evidence" value="ECO:0007669"/>
    <property type="project" value="UniProtKB-ARBA"/>
</dbReference>
<comment type="subcellular location">
    <subcellularLocation>
        <location evidence="1">Cytoplasmic vesicle membrane</location>
        <topology evidence="1">Multi-pass membrane protein</topology>
    </subcellularLocation>
    <subcellularLocation>
        <location evidence="11">Presynapse</location>
    </subcellularLocation>
</comment>
<evidence type="ECO:0000256" key="20">
    <source>
        <dbReference type="SAM" id="Phobius"/>
    </source>
</evidence>
<evidence type="ECO:0000256" key="4">
    <source>
        <dbReference type="ARBA" id="ARBA00022692"/>
    </source>
</evidence>
<feature type="transmembrane region" description="Helical" evidence="20">
    <location>
        <begin position="407"/>
        <end position="425"/>
    </location>
</feature>
<evidence type="ECO:0000259" key="21">
    <source>
        <dbReference type="Pfam" id="PF01490"/>
    </source>
</evidence>
<protein>
    <recommendedName>
        <fullName evidence="15">Vesicular inhibitory amino acid transporter</fullName>
    </recommendedName>
    <alternativeName>
        <fullName evidence="16">Solute carrier family 32 member 1</fullName>
    </alternativeName>
    <alternativeName>
        <fullName evidence="17">Vesicular GABA transporter</fullName>
    </alternativeName>
</protein>
<proteinExistence type="evidence at transcript level"/>
<evidence type="ECO:0000256" key="15">
    <source>
        <dbReference type="ARBA" id="ARBA00039542"/>
    </source>
</evidence>
<feature type="transmembrane region" description="Helical" evidence="20">
    <location>
        <begin position="318"/>
        <end position="338"/>
    </location>
</feature>
<evidence type="ECO:0000256" key="17">
    <source>
        <dbReference type="ARBA" id="ARBA00042394"/>
    </source>
</evidence>
<evidence type="ECO:0000256" key="9">
    <source>
        <dbReference type="ARBA" id="ARBA00023273"/>
    </source>
</evidence>
<evidence type="ECO:0000256" key="18">
    <source>
        <dbReference type="ARBA" id="ARBA00046163"/>
    </source>
</evidence>
<evidence type="ECO:0000256" key="5">
    <source>
        <dbReference type="ARBA" id="ARBA00022775"/>
    </source>
</evidence>
<keyword evidence="7" id="KW-0770">Synapse</keyword>
<gene>
    <name evidence="22" type="primary">EOG090X04HR</name>
</gene>
<evidence type="ECO:0000256" key="7">
    <source>
        <dbReference type="ARBA" id="ARBA00023018"/>
    </source>
</evidence>
<evidence type="ECO:0000256" key="14">
    <source>
        <dbReference type="ARBA" id="ARBA00036440"/>
    </source>
</evidence>
<evidence type="ECO:0000256" key="10">
    <source>
        <dbReference type="ARBA" id="ARBA00023329"/>
    </source>
</evidence>
<feature type="transmembrane region" description="Helical" evidence="20">
    <location>
        <begin position="432"/>
        <end position="455"/>
    </location>
</feature>
<keyword evidence="3" id="KW-0813">Transport</keyword>
<feature type="transmembrane region" description="Helical" evidence="20">
    <location>
        <begin position="275"/>
        <end position="298"/>
    </location>
</feature>
<evidence type="ECO:0000256" key="2">
    <source>
        <dbReference type="ARBA" id="ARBA00008066"/>
    </source>
</evidence>
<dbReference type="EMBL" id="LR000119">
    <property type="protein sequence ID" value="SVE69738.1"/>
    <property type="molecule type" value="mRNA"/>
</dbReference>
<evidence type="ECO:0000256" key="8">
    <source>
        <dbReference type="ARBA" id="ARBA00023136"/>
    </source>
</evidence>
<organism evidence="22">
    <name type="scientific">Eubosmina coregoni</name>
    <dbReference type="NCBI Taxonomy" id="186181"/>
    <lineage>
        <taxon>Eukaryota</taxon>
        <taxon>Metazoa</taxon>
        <taxon>Ecdysozoa</taxon>
        <taxon>Arthropoda</taxon>
        <taxon>Crustacea</taxon>
        <taxon>Branchiopoda</taxon>
        <taxon>Diplostraca</taxon>
        <taxon>Cladocera</taxon>
        <taxon>Anomopoda</taxon>
        <taxon>Bosminidae</taxon>
        <taxon>Eubosmina</taxon>
    </lineage>
</organism>
<keyword evidence="9" id="KW-0966">Cell projection</keyword>
<feature type="transmembrane region" description="Helical" evidence="20">
    <location>
        <begin position="358"/>
        <end position="377"/>
    </location>
</feature>
<feature type="region of interest" description="Disordered" evidence="19">
    <location>
        <begin position="60"/>
        <end position="90"/>
    </location>
</feature>
<feature type="compositionally biased region" description="Polar residues" evidence="19">
    <location>
        <begin position="60"/>
        <end position="70"/>
    </location>
</feature>
<keyword evidence="6 20" id="KW-1133">Transmembrane helix</keyword>
<evidence type="ECO:0000256" key="13">
    <source>
        <dbReference type="ARBA" id="ARBA00035961"/>
    </source>
</evidence>
<dbReference type="GO" id="GO:0015187">
    <property type="term" value="F:glycine transmembrane transporter activity"/>
    <property type="evidence" value="ECO:0007669"/>
    <property type="project" value="UniProtKB-ARBA"/>
</dbReference>
<evidence type="ECO:0000313" key="22">
    <source>
        <dbReference type="EMBL" id="SVE69738.1"/>
    </source>
</evidence>
<keyword evidence="5" id="KW-0532">Neurotransmitter transport</keyword>
<dbReference type="PANTHER" id="PTHR22950">
    <property type="entry name" value="AMINO ACID TRANSPORTER"/>
    <property type="match status" value="1"/>
</dbReference>
<comment type="function">
    <text evidence="18">Antiporter that exchanges vesicular protons for cytosolic 4-aminobutanoate or to a lesser extend glycine, thus allowing their secretion from nerve terminals. The transport is equally dependent on the chemical and electrical components of the proton gradient. May also transport beta-alanine. Acidification of GABAergic synaptic vesicles is a prerequisite for 4-aminobutanoate uptake.</text>
</comment>
<feature type="transmembrane region" description="Helical" evidence="20">
    <location>
        <begin position="187"/>
        <end position="206"/>
    </location>
</feature>
<evidence type="ECO:0000256" key="19">
    <source>
        <dbReference type="SAM" id="MobiDB-lite"/>
    </source>
</evidence>
<dbReference type="GO" id="GO:0098793">
    <property type="term" value="C:presynapse"/>
    <property type="evidence" value="ECO:0007669"/>
    <property type="project" value="UniProtKB-SubCell"/>
</dbReference>
<dbReference type="Pfam" id="PF01490">
    <property type="entry name" value="Aa_trans"/>
    <property type="match status" value="1"/>
</dbReference>
<dbReference type="GO" id="GO:0051939">
    <property type="term" value="P:gamma-aminobutyric acid import"/>
    <property type="evidence" value="ECO:0007669"/>
    <property type="project" value="UniProtKB-ARBA"/>
</dbReference>
<dbReference type="GO" id="GO:0140800">
    <property type="term" value="F:gamma-aminobutyric acid:proton antiporter activity"/>
    <property type="evidence" value="ECO:0007669"/>
    <property type="project" value="UniProtKB-ARBA"/>
</dbReference>
<dbReference type="GO" id="GO:0006836">
    <property type="term" value="P:neurotransmitter transport"/>
    <property type="evidence" value="ECO:0007669"/>
    <property type="project" value="UniProtKB-KW"/>
</dbReference>